<dbReference type="STRING" id="121224.E0VXI5"/>
<dbReference type="EMBL" id="AAZO01006075">
    <property type="status" value="NOT_ANNOTATED_CDS"/>
    <property type="molecule type" value="Genomic_DNA"/>
</dbReference>
<proteinExistence type="predicted"/>
<dbReference type="InParanoid" id="E0VXI5"/>
<dbReference type="GeneID" id="8236351"/>
<evidence type="ECO:0000313" key="3">
    <source>
        <dbReference type="Proteomes" id="UP000009046"/>
    </source>
</evidence>
<dbReference type="AlphaFoldDB" id="E0VXI5"/>
<dbReference type="HOGENOM" id="CLU_1279003_0_0_1"/>
<dbReference type="VEuPathDB" id="VectorBase:PHUM500970"/>
<sequence length="216" mass="25442">MKILTNKNLMENINANIYKQLLPPSSKSKLENLKMESNEIVLENGENLETNKKYRHNRYLRQEMINIERTNRKIQYRQNQLDKAVRKMEKQMETYKLKGENPRNNEIIDERIVERVRKLEETDRLTHKQIFNLSRQISELNRLHLSMLQLLESVENLETKVDDNVPELQREISKMEFNMAQATSSLSIVKETQTRTTIVVVPHVPPLIGPTSIFSG</sequence>
<dbReference type="KEGG" id="phu:Phum_PHUM500970"/>
<evidence type="ECO:0000313" key="1">
    <source>
        <dbReference type="EMBL" id="EEB18091.1"/>
    </source>
</evidence>
<dbReference type="EnsemblMetazoa" id="PHUM500970-RA">
    <property type="protein sequence ID" value="PHUM500970-PA"/>
    <property type="gene ID" value="PHUM500970"/>
</dbReference>
<dbReference type="OrthoDB" id="9990035at2759"/>
<dbReference type="EMBL" id="DS235832">
    <property type="protein sequence ID" value="EEB18091.1"/>
    <property type="molecule type" value="Genomic_DNA"/>
</dbReference>
<dbReference type="Proteomes" id="UP000009046">
    <property type="component" value="Unassembled WGS sequence"/>
</dbReference>
<dbReference type="RefSeq" id="XP_002430829.1">
    <property type="nucleotide sequence ID" value="XM_002430784.1"/>
</dbReference>
<keyword evidence="3" id="KW-1185">Reference proteome</keyword>
<organism>
    <name type="scientific">Pediculus humanus subsp. corporis</name>
    <name type="common">Body louse</name>
    <dbReference type="NCBI Taxonomy" id="121224"/>
    <lineage>
        <taxon>Eukaryota</taxon>
        <taxon>Metazoa</taxon>
        <taxon>Ecdysozoa</taxon>
        <taxon>Arthropoda</taxon>
        <taxon>Hexapoda</taxon>
        <taxon>Insecta</taxon>
        <taxon>Pterygota</taxon>
        <taxon>Neoptera</taxon>
        <taxon>Paraneoptera</taxon>
        <taxon>Psocodea</taxon>
        <taxon>Troctomorpha</taxon>
        <taxon>Phthiraptera</taxon>
        <taxon>Anoplura</taxon>
        <taxon>Pediculidae</taxon>
        <taxon>Pediculus</taxon>
    </lineage>
</organism>
<reference evidence="2" key="3">
    <citation type="submission" date="2021-02" db="UniProtKB">
        <authorList>
            <consortium name="EnsemblMetazoa"/>
        </authorList>
    </citation>
    <scope>IDENTIFICATION</scope>
    <source>
        <strain evidence="2">USDA</strain>
    </source>
</reference>
<accession>E0VXI5</accession>
<gene>
    <name evidence="2" type="primary">8236351</name>
    <name evidence="1" type="ORF">Phum_PHUM500970</name>
</gene>
<reference evidence="1" key="2">
    <citation type="submission" date="2007-04" db="EMBL/GenBank/DDBJ databases">
        <title>The genome of the human body louse.</title>
        <authorList>
            <consortium name="The Human Body Louse Genome Consortium"/>
            <person name="Kirkness E."/>
            <person name="Walenz B."/>
            <person name="Hass B."/>
            <person name="Bruggner R."/>
            <person name="Strausberg R."/>
        </authorList>
    </citation>
    <scope>NUCLEOTIDE SEQUENCE</scope>
    <source>
        <strain evidence="1">USDA</strain>
    </source>
</reference>
<dbReference type="CTD" id="8236351"/>
<dbReference type="eggNOG" id="KOG2579">
    <property type="taxonomic scope" value="Eukaryota"/>
</dbReference>
<name>E0VXI5_PEDHC</name>
<reference evidence="1" key="1">
    <citation type="submission" date="2007-04" db="EMBL/GenBank/DDBJ databases">
        <title>Annotation of Pediculus humanus corporis strain USDA.</title>
        <authorList>
            <person name="Kirkness E."/>
            <person name="Hannick L."/>
            <person name="Hass B."/>
            <person name="Bruggner R."/>
            <person name="Lawson D."/>
            <person name="Bidwell S."/>
            <person name="Joardar V."/>
            <person name="Caler E."/>
            <person name="Walenz B."/>
            <person name="Inman J."/>
            <person name="Schobel S."/>
            <person name="Galinsky K."/>
            <person name="Amedeo P."/>
            <person name="Strausberg R."/>
        </authorList>
    </citation>
    <scope>NUCLEOTIDE SEQUENCE</scope>
    <source>
        <strain evidence="1">USDA</strain>
    </source>
</reference>
<evidence type="ECO:0000313" key="2">
    <source>
        <dbReference type="EnsemblMetazoa" id="PHUM500970-PA"/>
    </source>
</evidence>
<protein>
    <submittedName>
        <fullName evidence="1 2">Scabrous protein, putative</fullName>
    </submittedName>
</protein>